<dbReference type="VEuPathDB" id="FungiDB:HMPREF1544_10289"/>
<keyword evidence="3" id="KW-1185">Reference proteome</keyword>
<feature type="transmembrane region" description="Helical" evidence="1">
    <location>
        <begin position="163"/>
        <end position="186"/>
    </location>
</feature>
<keyword evidence="1" id="KW-1133">Transmembrane helix</keyword>
<dbReference type="AlphaFoldDB" id="S2J056"/>
<feature type="transmembrane region" description="Helical" evidence="1">
    <location>
        <begin position="123"/>
        <end position="143"/>
    </location>
</feature>
<keyword evidence="1" id="KW-0812">Transmembrane</keyword>
<reference evidence="3" key="1">
    <citation type="submission" date="2013-05" db="EMBL/GenBank/DDBJ databases">
        <title>The Genome sequence of Mucor circinelloides f. circinelloides 1006PhL.</title>
        <authorList>
            <consortium name="The Broad Institute Genomics Platform"/>
            <person name="Cuomo C."/>
            <person name="Earl A."/>
            <person name="Findley K."/>
            <person name="Lee S.C."/>
            <person name="Walker B."/>
            <person name="Young S."/>
            <person name="Zeng Q."/>
            <person name="Gargeya S."/>
            <person name="Fitzgerald M."/>
            <person name="Haas B."/>
            <person name="Abouelleil A."/>
            <person name="Allen A.W."/>
            <person name="Alvarado L."/>
            <person name="Arachchi H.M."/>
            <person name="Berlin A.M."/>
            <person name="Chapman S.B."/>
            <person name="Gainer-Dewar J."/>
            <person name="Goldberg J."/>
            <person name="Griggs A."/>
            <person name="Gujja S."/>
            <person name="Hansen M."/>
            <person name="Howarth C."/>
            <person name="Imamovic A."/>
            <person name="Ireland A."/>
            <person name="Larimer J."/>
            <person name="McCowan C."/>
            <person name="Murphy C."/>
            <person name="Pearson M."/>
            <person name="Poon T.W."/>
            <person name="Priest M."/>
            <person name="Roberts A."/>
            <person name="Saif S."/>
            <person name="Shea T."/>
            <person name="Sisk P."/>
            <person name="Sykes S."/>
            <person name="Wortman J."/>
            <person name="Nusbaum C."/>
            <person name="Birren B."/>
        </authorList>
    </citation>
    <scope>NUCLEOTIDE SEQUENCE [LARGE SCALE GENOMIC DNA]</scope>
    <source>
        <strain evidence="3">1006PhL</strain>
    </source>
</reference>
<feature type="transmembrane region" description="Helical" evidence="1">
    <location>
        <begin position="290"/>
        <end position="313"/>
    </location>
</feature>
<gene>
    <name evidence="2" type="ORF">HMPREF1544_10289</name>
</gene>
<dbReference type="OMA" id="CIEREPM"/>
<organism evidence="2 3">
    <name type="scientific">Mucor circinelloides f. circinelloides (strain 1006PhL)</name>
    <name type="common">Mucormycosis agent</name>
    <name type="synonym">Calyptromyces circinelloides</name>
    <dbReference type="NCBI Taxonomy" id="1220926"/>
    <lineage>
        <taxon>Eukaryota</taxon>
        <taxon>Fungi</taxon>
        <taxon>Fungi incertae sedis</taxon>
        <taxon>Mucoromycota</taxon>
        <taxon>Mucoromycotina</taxon>
        <taxon>Mucoromycetes</taxon>
        <taxon>Mucorales</taxon>
        <taxon>Mucorineae</taxon>
        <taxon>Mucoraceae</taxon>
        <taxon>Mucor</taxon>
    </lineage>
</organism>
<dbReference type="EMBL" id="KE124091">
    <property type="protein sequence ID" value="EPB82944.1"/>
    <property type="molecule type" value="Genomic_DNA"/>
</dbReference>
<dbReference type="eggNOG" id="ENOG502SFIC">
    <property type="taxonomic scope" value="Eukaryota"/>
</dbReference>
<evidence type="ECO:0000313" key="2">
    <source>
        <dbReference type="EMBL" id="EPB82944.1"/>
    </source>
</evidence>
<dbReference type="Proteomes" id="UP000014254">
    <property type="component" value="Unassembled WGS sequence"/>
</dbReference>
<feature type="transmembrane region" description="Helical" evidence="1">
    <location>
        <begin position="206"/>
        <end position="225"/>
    </location>
</feature>
<keyword evidence="1" id="KW-0472">Membrane</keyword>
<dbReference type="OrthoDB" id="2405215at2759"/>
<dbReference type="InParanoid" id="S2J056"/>
<name>S2J056_MUCC1</name>
<evidence type="ECO:0008006" key="4">
    <source>
        <dbReference type="Google" id="ProtNLM"/>
    </source>
</evidence>
<sequence length="419" mass="47745">MNRNDSFWLVCDENNHQNCHCDWRVTIVDCIEREPMLYIYIVNAILSFIVSVIGTGLLWHRVVNKKLPIFDFGSPFGYFVRPKPIESMLLFGIIFNLLRIVDCVLLVTDAAPNAILRAFLYELPWQFGLCAFACYLFGIAHTVSNSSKLIENSWFKISIKIDILCSIFITLPFLTNNVCSVAAAVYAERGDFYKAKIFTDALYYLWTAYCFILATWILFAGLKLVKILQQHLDNQNEDANSASIHKIKNGLFKVRMIMSISITSLFIFSFIKCMYGIMRVRLLLDHGLNLAIAAVWTYDGTLASIFVVMTVLFNPKALASLSLSSSSHGRSSESYTNMAATRSNFATFKDDSTLTNTTNSNYHTPYRQSMDDLSQDQKNYYYASPPPNPHTIITSQYNEQKNISATQLVLPSHQQYNYK</sequence>
<protein>
    <recommendedName>
        <fullName evidence="4">G-protein coupled receptors family 1 profile domain-containing protein</fullName>
    </recommendedName>
</protein>
<proteinExistence type="predicted"/>
<accession>S2J056</accession>
<feature type="transmembrane region" description="Helical" evidence="1">
    <location>
        <begin position="37"/>
        <end position="59"/>
    </location>
</feature>
<evidence type="ECO:0000313" key="3">
    <source>
        <dbReference type="Proteomes" id="UP000014254"/>
    </source>
</evidence>
<dbReference type="STRING" id="1220926.S2J056"/>
<evidence type="ECO:0000256" key="1">
    <source>
        <dbReference type="SAM" id="Phobius"/>
    </source>
</evidence>
<feature type="transmembrane region" description="Helical" evidence="1">
    <location>
        <begin position="88"/>
        <end position="111"/>
    </location>
</feature>
<feature type="transmembrane region" description="Helical" evidence="1">
    <location>
        <begin position="256"/>
        <end position="278"/>
    </location>
</feature>